<dbReference type="InterPro" id="IPR002035">
    <property type="entry name" value="VWF_A"/>
</dbReference>
<dbReference type="EMBL" id="CADEPM010000002">
    <property type="protein sequence ID" value="CAB3399656.1"/>
    <property type="molecule type" value="Genomic_DNA"/>
</dbReference>
<keyword evidence="4" id="KW-1185">Reference proteome</keyword>
<proteinExistence type="predicted"/>
<evidence type="ECO:0000256" key="1">
    <source>
        <dbReference type="SAM" id="Phobius"/>
    </source>
</evidence>
<protein>
    <recommendedName>
        <fullName evidence="2">VWFA domain-containing protein</fullName>
    </recommendedName>
</protein>
<dbReference type="OrthoDB" id="5842890at2759"/>
<dbReference type="Proteomes" id="UP000494206">
    <property type="component" value="Unassembled WGS sequence"/>
</dbReference>
<feature type="domain" description="VWFA" evidence="2">
    <location>
        <begin position="206"/>
        <end position="391"/>
    </location>
</feature>
<feature type="domain" description="VWFA" evidence="2">
    <location>
        <begin position="638"/>
        <end position="828"/>
    </location>
</feature>
<accession>A0A8S1EHR1</accession>
<keyword evidence="1" id="KW-0472">Membrane</keyword>
<feature type="domain" description="VWFA" evidence="2">
    <location>
        <begin position="1294"/>
        <end position="1476"/>
    </location>
</feature>
<evidence type="ECO:0000313" key="3">
    <source>
        <dbReference type="EMBL" id="CAB3399656.1"/>
    </source>
</evidence>
<dbReference type="InterPro" id="IPR050525">
    <property type="entry name" value="ECM_Assembly_Org"/>
</dbReference>
<reference evidence="3 4" key="1">
    <citation type="submission" date="2020-04" db="EMBL/GenBank/DDBJ databases">
        <authorList>
            <person name="Laetsch R D."/>
            <person name="Stevens L."/>
            <person name="Kumar S."/>
            <person name="Blaxter L. M."/>
        </authorList>
    </citation>
    <scope>NUCLEOTIDE SEQUENCE [LARGE SCALE GENOMIC DNA]</scope>
</reference>
<evidence type="ECO:0000259" key="2">
    <source>
        <dbReference type="PROSITE" id="PS50234"/>
    </source>
</evidence>
<feature type="transmembrane region" description="Helical" evidence="1">
    <location>
        <begin position="72"/>
        <end position="94"/>
    </location>
</feature>
<gene>
    <name evidence="3" type="ORF">CBOVIS_LOCUS2746</name>
</gene>
<feature type="domain" description="VWFA" evidence="2">
    <location>
        <begin position="1700"/>
        <end position="1811"/>
    </location>
</feature>
<organism evidence="3 4">
    <name type="scientific">Caenorhabditis bovis</name>
    <dbReference type="NCBI Taxonomy" id="2654633"/>
    <lineage>
        <taxon>Eukaryota</taxon>
        <taxon>Metazoa</taxon>
        <taxon>Ecdysozoa</taxon>
        <taxon>Nematoda</taxon>
        <taxon>Chromadorea</taxon>
        <taxon>Rhabditida</taxon>
        <taxon>Rhabditina</taxon>
        <taxon>Rhabditomorpha</taxon>
        <taxon>Rhabditoidea</taxon>
        <taxon>Rhabditidae</taxon>
        <taxon>Peloderinae</taxon>
        <taxon>Caenorhabditis</taxon>
    </lineage>
</organism>
<dbReference type="InterPro" id="IPR036465">
    <property type="entry name" value="vWFA_dom_sf"/>
</dbReference>
<dbReference type="SUPFAM" id="SSF53300">
    <property type="entry name" value="vWA-like"/>
    <property type="match status" value="7"/>
</dbReference>
<dbReference type="SMART" id="SM00327">
    <property type="entry name" value="VWA"/>
    <property type="match status" value="7"/>
</dbReference>
<dbReference type="Pfam" id="PF00092">
    <property type="entry name" value="VWA"/>
    <property type="match status" value="4"/>
</dbReference>
<dbReference type="PANTHER" id="PTHR24020">
    <property type="entry name" value="COLLAGEN ALPHA"/>
    <property type="match status" value="1"/>
</dbReference>
<sequence length="1898" mass="210853">MYENYFTDTAYPHNFICFPGIQYHALCKKHARTFDIIILHSPKCRVSNRSYVLTMGLGSCIKNLKLREWLNIVLFIISIAVLITSVVLIVVFAGKDPGHEASIIYTTSLATGIQWNNDLFNPESKAFQDLSKALQANITNGWTNQKPMMGMITAFMPDSEGINFYAEYIFMGKSMVPTKTVVTAMESQGYPTNAFCYCDASNKNLLNIILVDVSVPIIGTLSDKLDTLSQFLQGLPQTINLDTSSPWSSQEFRLVAYGGNEPEPLGRAKNQADWNSIINSISPKNVNANNVDNHALKGALRYVMDNYLPTPGVAVNVLIVTDGFDFTEMGTISSITDVLKKQYFYSIDAIVMSTSQLVRMNIQPLVSDFYHFYPIDSIDYISNEAVLKSQALWACEAFYPTQPPPTPRPTRIPLKTTTLQPTNQPTGNPHNPGIAMCRQNVLFLIEQSQFLLSYGYDDSIDFILKTAQYLHDFNDRTTFAYIAYNSDVVSQTLGYVNLETFKTQLKSASKTVANSDTVLGFNASLNFISKNSQYSDDDTRSLLYFITQGNDLSDQATDVIPLTRQIRSSYQTQVVGVAIAESTIGEDAVKKVIQYASHDSYAPSVYVGVNNTMQLDNDTTVTSTLNQLICKNSGCNIDLTFVIETSQVEGPSFVELQVESVINVIKNYAGMISPLKMAVSVIYFSSPDSLSPNQPDRSGILFEQVTDSDYAISQLSGSTFAPLGAASDLELGFELTADSLSRGFAQNSKFVVFFARGQYEKLANCCPDPSMEAARVRSLSSVQGVCIGPNTDKDQLDKLTGSTSIDANSYIDNFDMNSTDITTYAQRISDAIIPTVNNFINQQKCAGVPDFVDPPCEEPIDVMIMLHASTSNNWARITNFTATQLIPDLLGSTGYPTNKILTTSNPINFAVMGYYYLDTKVFTDFNYLLTPDDYVSKVKSLPFYPTTGTSTLSLAYKRAIDVFMDGRQYASKNIILITDRIDISDVEAALSEHDAMVQLVGGYTSALYVSPNLNAGAIIPGADYQLIIDPLELDPSNKYAERQLANQLTLKTCTYMPWQPPTQQPVTVTPTLPGPIPVVKARNVWPDMTILIDTSVAATTDDVGMTSVNFEKIRRFLDILLSQYSVGEKGSKFTIATFDGQTTQYSCKFYEINNYYDLNSCRNERLSFYSRDHDTKRDVNNALADLRKNVYESTSSGYRQLNENFLLILTLGKSVTDFNHELVNLQRMGIRTMAIGLSDTLSNTELSVFGQTNFLMSDWNSPYTGIDTNYDLADRIIQISTKKRSPSSASFYANLVFVVDQSVDTGSATQNVSQFVSDFTSQFFVDPRKTQVSIIPFANGAISPLDLTGDQNVLDSYLMQLKNSVASSAYSDIGSAITYTADMLKRKSSSDRPTYVIFVVGASNTTGSETAKTQLGPITSLLYAIDFTIDAQNYTTNLTYQTDDIFKVESGSLLIDRVVTFEFNRTNPILDFATEIYATQEATDSINYPLTAIAADIVLLVDETGQTDSDFSYMKGFLADFSTMFHVGPTSTQFALQTYNGRTIPHDGFHFYEATNNDVVRQRINQLTLAKAAENSTDADLAGAIEQEIYFFLTEGNGWRDDTMTYTIIFSHADMFYDRDTAVAMQIKNQSTIFAVGTNGQMFEYVRNFTNSGFYETVPDITSLSLNTTTIQDLLNAIGLDYREKVYPTPFPIKNIVKADFIFLVDNALSVSYTQRVRQFFNDFITNVATFSNSGNDTRLAVVNYGHEGVTDSWNLFASQTVDSLKSKIANINIASSVGASNLKSAIDSVILEEYEFGVDSDRPTYLIIIAGTENIVSPIDSVTSRNLNTRYSTFVIQTNDKQYSYVPNVVGTQLTDGRYLLDQNLNYSDDQFGILNSWISSEFSAWRTTFPDKLDCF</sequence>
<comment type="caution">
    <text evidence="3">The sequence shown here is derived from an EMBL/GenBank/DDBJ whole genome shotgun (WGS) entry which is preliminary data.</text>
</comment>
<dbReference type="PROSITE" id="PS50234">
    <property type="entry name" value="VWFA"/>
    <property type="match status" value="7"/>
</dbReference>
<evidence type="ECO:0000313" key="4">
    <source>
        <dbReference type="Proteomes" id="UP000494206"/>
    </source>
</evidence>
<feature type="domain" description="VWFA" evidence="2">
    <location>
        <begin position="1087"/>
        <end position="1279"/>
    </location>
</feature>
<keyword evidence="1" id="KW-0812">Transmembrane</keyword>
<feature type="domain" description="VWFA" evidence="2">
    <location>
        <begin position="440"/>
        <end position="625"/>
    </location>
</feature>
<keyword evidence="1" id="KW-1133">Transmembrane helix</keyword>
<feature type="domain" description="VWFA" evidence="2">
    <location>
        <begin position="1496"/>
        <end position="1678"/>
    </location>
</feature>
<dbReference type="Gene3D" id="3.40.50.410">
    <property type="entry name" value="von Willebrand factor, type A domain"/>
    <property type="match status" value="5"/>
</dbReference>
<name>A0A8S1EHR1_9PELO</name>